<dbReference type="OrthoDB" id="5153231at2759"/>
<accession>A0A8H4NU88</accession>
<keyword evidence="2" id="KW-1185">Reference proteome</keyword>
<reference evidence="1" key="1">
    <citation type="submission" date="2020-01" db="EMBL/GenBank/DDBJ databases">
        <title>Identification and distribution of gene clusters putatively required for synthesis of sphingolipid metabolism inhibitors in phylogenetically diverse species of the filamentous fungus Fusarium.</title>
        <authorList>
            <person name="Kim H.-S."/>
            <person name="Busman M."/>
            <person name="Brown D.W."/>
            <person name="Divon H."/>
            <person name="Uhlig S."/>
            <person name="Proctor R.H."/>
        </authorList>
    </citation>
    <scope>NUCLEOTIDE SEQUENCE</scope>
    <source>
        <strain evidence="1">NRRL 53441</strain>
    </source>
</reference>
<protein>
    <submittedName>
        <fullName evidence="1">Uncharacterized protein</fullName>
    </submittedName>
</protein>
<gene>
    <name evidence="1" type="ORF">F53441_8635</name>
</gene>
<dbReference type="EMBL" id="JAADJG010000371">
    <property type="protein sequence ID" value="KAF4447885.1"/>
    <property type="molecule type" value="Genomic_DNA"/>
</dbReference>
<dbReference type="Proteomes" id="UP000605986">
    <property type="component" value="Unassembled WGS sequence"/>
</dbReference>
<dbReference type="AlphaFoldDB" id="A0A8H4NU88"/>
<evidence type="ECO:0000313" key="2">
    <source>
        <dbReference type="Proteomes" id="UP000605986"/>
    </source>
</evidence>
<organism evidence="1 2">
    <name type="scientific">Fusarium austroafricanum</name>
    <dbReference type="NCBI Taxonomy" id="2364996"/>
    <lineage>
        <taxon>Eukaryota</taxon>
        <taxon>Fungi</taxon>
        <taxon>Dikarya</taxon>
        <taxon>Ascomycota</taxon>
        <taxon>Pezizomycotina</taxon>
        <taxon>Sordariomycetes</taxon>
        <taxon>Hypocreomycetidae</taxon>
        <taxon>Hypocreales</taxon>
        <taxon>Nectriaceae</taxon>
        <taxon>Fusarium</taxon>
        <taxon>Fusarium concolor species complex</taxon>
    </lineage>
</organism>
<evidence type="ECO:0000313" key="1">
    <source>
        <dbReference type="EMBL" id="KAF4447885.1"/>
    </source>
</evidence>
<name>A0A8H4NU88_9HYPO</name>
<comment type="caution">
    <text evidence="1">The sequence shown here is derived from an EMBL/GenBank/DDBJ whole genome shotgun (WGS) entry which is preliminary data.</text>
</comment>
<proteinExistence type="predicted"/>
<sequence length="500" mass="57255">MDHSIPLFDQLQDFMRDNYFDWPHEDMSDGFDAPVVNPRCGLCQFEFQIGETIYVFINRLPLEVCEKVASYCLREHATKLFRDVWLQRDRSSSKEINLRLSSQARVWAQHVEIEGRQYVKSITTRRQTKDDTRLVKCNTGDHLNIYFAEDSLGIREVIITHNDELPPIDPDAGLRWVVNRHRDVPFSINMKSDIVLDRNVIRDIIPNKPEGLSSSLIDAYSRSDDTWLYIPVDPDERVSELWLRKYKSPAVPNETIQSLVILTNKGRSFALGPHIESLISREDCEFSYEALSELPATAPSKMFYYKSDCIAEYLGFEQVMTWDKRQIEISCGKSSKPSPYKGKTFLSTYASLGDVRTITPCRSRAAFDLKAIVGLLFTYTDGRQRCIGQVRLDWLEDPLVVTSEKIWLGCAVEEVKPLGEGFWPPTNRIKWVSVSKPLADGKRQYLEIPLSGRLEWQKIGISNSVCHHEARELPDEMDAVLAHEAASGKPAPKVVRTFSV</sequence>